<proteinExistence type="predicted"/>
<sequence length="138" mass="15590">AGQSDSLKFMSNSLNCYIFFLMTQKTGGQTDVWLPPCTHNLAGCSNTYCRPMASIFISAAPSILQCRKTTGRKGILFILVIFYSGLTVLFTTFMFSSMLFTTKVFISDYQSLNIPYVVIHRLKLKLFHQITSLCIMEL</sequence>
<evidence type="ECO:0000256" key="1">
    <source>
        <dbReference type="SAM" id="Phobius"/>
    </source>
</evidence>
<feature type="transmembrane region" description="Helical" evidence="1">
    <location>
        <begin position="75"/>
        <end position="100"/>
    </location>
</feature>
<organism evidence="2 3">
    <name type="scientific">Athene cunicularia</name>
    <name type="common">Burrowing owl</name>
    <name type="synonym">Speotyto cunicularia</name>
    <dbReference type="NCBI Taxonomy" id="194338"/>
    <lineage>
        <taxon>Eukaryota</taxon>
        <taxon>Metazoa</taxon>
        <taxon>Chordata</taxon>
        <taxon>Craniata</taxon>
        <taxon>Vertebrata</taxon>
        <taxon>Euteleostomi</taxon>
        <taxon>Archelosauria</taxon>
        <taxon>Archosauria</taxon>
        <taxon>Dinosauria</taxon>
        <taxon>Saurischia</taxon>
        <taxon>Theropoda</taxon>
        <taxon>Coelurosauria</taxon>
        <taxon>Aves</taxon>
        <taxon>Neognathae</taxon>
        <taxon>Neoaves</taxon>
        <taxon>Telluraves</taxon>
        <taxon>Strigiformes</taxon>
        <taxon>Strigidae</taxon>
        <taxon>Athene</taxon>
    </lineage>
</organism>
<dbReference type="Ensembl" id="ENSACUT00000004250.1">
    <property type="protein sequence ID" value="ENSACUP00000003983.1"/>
    <property type="gene ID" value="ENSACUG00000002738.1"/>
</dbReference>
<dbReference type="AlphaFoldDB" id="A0A663LWW1"/>
<keyword evidence="1" id="KW-1133">Transmembrane helix</keyword>
<keyword evidence="1" id="KW-0472">Membrane</keyword>
<protein>
    <submittedName>
        <fullName evidence="2">Uncharacterized protein</fullName>
    </submittedName>
</protein>
<accession>A0A663LWW1</accession>
<name>A0A663LWW1_ATHCN</name>
<reference evidence="2" key="2">
    <citation type="submission" date="2025-09" db="UniProtKB">
        <authorList>
            <consortium name="Ensembl"/>
        </authorList>
    </citation>
    <scope>IDENTIFICATION</scope>
</reference>
<keyword evidence="1" id="KW-0812">Transmembrane</keyword>
<keyword evidence="3" id="KW-1185">Reference proteome</keyword>
<reference evidence="2" key="1">
    <citation type="submission" date="2025-08" db="UniProtKB">
        <authorList>
            <consortium name="Ensembl"/>
        </authorList>
    </citation>
    <scope>IDENTIFICATION</scope>
</reference>
<dbReference type="Proteomes" id="UP000472269">
    <property type="component" value="Unplaced"/>
</dbReference>
<evidence type="ECO:0000313" key="2">
    <source>
        <dbReference type="Ensembl" id="ENSACUP00000003983.1"/>
    </source>
</evidence>
<evidence type="ECO:0000313" key="3">
    <source>
        <dbReference type="Proteomes" id="UP000472269"/>
    </source>
</evidence>